<keyword evidence="3" id="KW-1185">Reference proteome</keyword>
<dbReference type="CDD" id="cd06223">
    <property type="entry name" value="PRTases_typeI"/>
    <property type="match status" value="1"/>
</dbReference>
<sequence>MQYLRGVPDTRTIHDAARFALTVERLCRHLIEEHGDFSQSCLIGIQTGGVQLARRLHDRLTALGIVDLPFGKLDITFYRDDFRTKVGPMTAHPTEIDFLVEDKRVILVDDVLFSGRTVLSAMTALNHYGRPAAVELLVMVDRRFRRTLPVQANYRGLVVDTLTDEYVDVQWAESHGSDQILLTGS</sequence>
<reference evidence="2" key="1">
    <citation type="submission" date="2021-12" db="EMBL/GenBank/DDBJ databases">
        <authorList>
            <person name="Rodrigo-Torres L."/>
            <person name="Arahal R. D."/>
            <person name="Lucena T."/>
        </authorList>
    </citation>
    <scope>NUCLEOTIDE SEQUENCE</scope>
    <source>
        <strain evidence="2">CECT 8419</strain>
    </source>
</reference>
<dbReference type="InterPro" id="IPR050137">
    <property type="entry name" value="PyrR_bifunctional"/>
</dbReference>
<evidence type="ECO:0000259" key="1">
    <source>
        <dbReference type="Pfam" id="PF00156"/>
    </source>
</evidence>
<dbReference type="RefSeq" id="WP_238750171.1">
    <property type="nucleotide sequence ID" value="NZ_CAKLPZ010000001.1"/>
</dbReference>
<dbReference type="EMBL" id="CAKLPZ010000001">
    <property type="protein sequence ID" value="CAH1000108.1"/>
    <property type="molecule type" value="Genomic_DNA"/>
</dbReference>
<dbReference type="Proteomes" id="UP000837803">
    <property type="component" value="Unassembled WGS sequence"/>
</dbReference>
<accession>A0ABM9B0F5</accession>
<dbReference type="NCBIfam" id="NF003549">
    <property type="entry name" value="PRK05205.1-5"/>
    <property type="match status" value="1"/>
</dbReference>
<gene>
    <name evidence="2" type="primary">pyrR_2</name>
    <name evidence="2" type="ORF">LEM8419_01263</name>
</gene>
<comment type="caution">
    <text evidence="2">The sequence shown here is derived from an EMBL/GenBank/DDBJ whole genome shotgun (WGS) entry which is preliminary data.</text>
</comment>
<dbReference type="PANTHER" id="PTHR11608:SF0">
    <property type="entry name" value="BIFUNCTIONAL PROTEIN PYRR"/>
    <property type="match status" value="1"/>
</dbReference>
<organism evidence="2 3">
    <name type="scientific">Neolewinella maritima</name>
    <dbReference type="NCBI Taxonomy" id="1383882"/>
    <lineage>
        <taxon>Bacteria</taxon>
        <taxon>Pseudomonadati</taxon>
        <taxon>Bacteroidota</taxon>
        <taxon>Saprospiria</taxon>
        <taxon>Saprospirales</taxon>
        <taxon>Lewinellaceae</taxon>
        <taxon>Neolewinella</taxon>
    </lineage>
</organism>
<name>A0ABM9B0F5_9BACT</name>
<feature type="domain" description="Phosphoribosyltransferase" evidence="1">
    <location>
        <begin position="12"/>
        <end position="156"/>
    </location>
</feature>
<dbReference type="Gene3D" id="3.40.50.2020">
    <property type="match status" value="1"/>
</dbReference>
<protein>
    <submittedName>
        <fullName evidence="2">Bifunctional protein pyrR</fullName>
    </submittedName>
</protein>
<evidence type="ECO:0000313" key="2">
    <source>
        <dbReference type="EMBL" id="CAH1000108.1"/>
    </source>
</evidence>
<proteinExistence type="predicted"/>
<dbReference type="InterPro" id="IPR000836">
    <property type="entry name" value="PRTase_dom"/>
</dbReference>
<dbReference type="Pfam" id="PF00156">
    <property type="entry name" value="Pribosyltran"/>
    <property type="match status" value="1"/>
</dbReference>
<dbReference type="PANTHER" id="PTHR11608">
    <property type="entry name" value="BIFUNCTIONAL PROTEIN PYRR"/>
    <property type="match status" value="1"/>
</dbReference>
<dbReference type="SUPFAM" id="SSF53271">
    <property type="entry name" value="PRTase-like"/>
    <property type="match status" value="1"/>
</dbReference>
<dbReference type="InterPro" id="IPR029057">
    <property type="entry name" value="PRTase-like"/>
</dbReference>
<evidence type="ECO:0000313" key="3">
    <source>
        <dbReference type="Proteomes" id="UP000837803"/>
    </source>
</evidence>